<protein>
    <submittedName>
        <fullName evidence="2">Uncharacterized protein</fullName>
    </submittedName>
</protein>
<comment type="caution">
    <text evidence="2">The sequence shown here is derived from an EMBL/GenBank/DDBJ whole genome shotgun (WGS) entry which is preliminary data.</text>
</comment>
<name>A0AA40CBR4_9PEZI</name>
<evidence type="ECO:0000313" key="3">
    <source>
        <dbReference type="Proteomes" id="UP001175000"/>
    </source>
</evidence>
<keyword evidence="3" id="KW-1185">Reference proteome</keyword>
<keyword evidence="1" id="KW-0732">Signal</keyword>
<evidence type="ECO:0000256" key="1">
    <source>
        <dbReference type="SAM" id="SignalP"/>
    </source>
</evidence>
<sequence>MLAFKLVSLLALGAAALPSASPSVSMDDPGVKSTVDRALLEIFSEDAGQSSTVERRQGGGCVGGNFNECWEFLFQVCENSCPGRGSIIQLHVCVATCITGSDLQADHRVTDFTLFFMYLNHTFHFSLP</sequence>
<gene>
    <name evidence="2" type="ORF">B0T14DRAFT_490071</name>
</gene>
<proteinExistence type="predicted"/>
<feature type="chain" id="PRO_5041214090" evidence="1">
    <location>
        <begin position="17"/>
        <end position="128"/>
    </location>
</feature>
<dbReference type="EMBL" id="JAULSU010000001">
    <property type="protein sequence ID" value="KAK0631538.1"/>
    <property type="molecule type" value="Genomic_DNA"/>
</dbReference>
<evidence type="ECO:0000313" key="2">
    <source>
        <dbReference type="EMBL" id="KAK0631538.1"/>
    </source>
</evidence>
<dbReference type="Proteomes" id="UP001175000">
    <property type="component" value="Unassembled WGS sequence"/>
</dbReference>
<feature type="signal peptide" evidence="1">
    <location>
        <begin position="1"/>
        <end position="16"/>
    </location>
</feature>
<accession>A0AA40CBR4</accession>
<organism evidence="2 3">
    <name type="scientific">Immersiella caudata</name>
    <dbReference type="NCBI Taxonomy" id="314043"/>
    <lineage>
        <taxon>Eukaryota</taxon>
        <taxon>Fungi</taxon>
        <taxon>Dikarya</taxon>
        <taxon>Ascomycota</taxon>
        <taxon>Pezizomycotina</taxon>
        <taxon>Sordariomycetes</taxon>
        <taxon>Sordariomycetidae</taxon>
        <taxon>Sordariales</taxon>
        <taxon>Lasiosphaeriaceae</taxon>
        <taxon>Immersiella</taxon>
    </lineage>
</organism>
<reference evidence="2" key="1">
    <citation type="submission" date="2023-06" db="EMBL/GenBank/DDBJ databases">
        <title>Genome-scale phylogeny and comparative genomics of the fungal order Sordariales.</title>
        <authorList>
            <consortium name="Lawrence Berkeley National Laboratory"/>
            <person name="Hensen N."/>
            <person name="Bonometti L."/>
            <person name="Westerberg I."/>
            <person name="Brannstrom I.O."/>
            <person name="Guillou S."/>
            <person name="Cros-Aarteil S."/>
            <person name="Calhoun S."/>
            <person name="Haridas S."/>
            <person name="Kuo A."/>
            <person name="Mondo S."/>
            <person name="Pangilinan J."/>
            <person name="Riley R."/>
            <person name="Labutti K."/>
            <person name="Andreopoulos B."/>
            <person name="Lipzen A."/>
            <person name="Chen C."/>
            <person name="Yanf M."/>
            <person name="Daum C."/>
            <person name="Ng V."/>
            <person name="Clum A."/>
            <person name="Steindorff A."/>
            <person name="Ohm R."/>
            <person name="Martin F."/>
            <person name="Silar P."/>
            <person name="Natvig D."/>
            <person name="Lalanne C."/>
            <person name="Gautier V."/>
            <person name="Ament-Velasquez S.L."/>
            <person name="Kruys A."/>
            <person name="Hutchinson M.I."/>
            <person name="Powell A.J."/>
            <person name="Barry K."/>
            <person name="Miller A.N."/>
            <person name="Grigoriev I.V."/>
            <person name="Debuchy R."/>
            <person name="Gladieux P."/>
            <person name="Thoren M.H."/>
            <person name="Johannesson H."/>
        </authorList>
    </citation>
    <scope>NUCLEOTIDE SEQUENCE</scope>
    <source>
        <strain evidence="2">CBS 606.72</strain>
    </source>
</reference>
<dbReference type="AlphaFoldDB" id="A0AA40CBR4"/>